<dbReference type="KEGG" id="mgor:H0P51_09165"/>
<dbReference type="PANTHER" id="PTHR42923">
    <property type="entry name" value="PROTOPORPHYRINOGEN OXIDASE"/>
    <property type="match status" value="1"/>
</dbReference>
<dbReference type="RefSeq" id="WP_180917619.1">
    <property type="nucleotide sequence ID" value="NZ_CP059165.1"/>
</dbReference>
<sequence>MTDRHRQIHPASPGYADAGALSWRPRAVVVGAGIAGLAAATGLAERGVAVAVVESEHYLGGRVGGWTEHHDGAELAMNRGFHAFFRQYYNLRALLRRVDPQLKMLTPVRDYPLVDGAGRRDSFRGLPRIPPWNALAFALRSPTFRLADLARIDARAAAPLAAVSVPDIYHQLDHIDAETFLKSINFPHSARHLAFEVFSRSFFAEPSQLSAGELATMFHIYFLGSSEGLIFDVANSNFDGLWNPLRDYLSELDVEFRLGTRVRQVDTGSAKRFRIFDDSGEITDADAVVLAVDVNGLQSIVGESDGLGSEQWRAQIAGLRTAPPFVVHRLWLDRPVKSQRPAFLGTAGHPPLDNISVLDRYERQAAAWSVSTGGSVVELHSYAVDLAQSSDHAVAQLKRLYPETASARVVHEQVLQRSDCPLFTPGTYLRRPTVATPQPGLKLAGDSVRVDLPVALMERAATTGWTAANHLLAQWGLAGHELSTVPTRGRSKLLRSLAERQRRERS</sequence>
<name>A0A7D6I3C2_9MYCO</name>
<dbReference type="EMBL" id="CP059165">
    <property type="protein sequence ID" value="QLL09034.1"/>
    <property type="molecule type" value="Genomic_DNA"/>
</dbReference>
<dbReference type="SUPFAM" id="SSF51905">
    <property type="entry name" value="FAD/NAD(P)-binding domain"/>
    <property type="match status" value="1"/>
</dbReference>
<reference evidence="3" key="1">
    <citation type="submission" date="2020-07" db="EMBL/GenBank/DDBJ databases">
        <title>Description of Mycobacterium gordonae subsp. intergordonae subsp.nov. and Mycobacterium gordonae subsp. gordonae subsp. nov.</title>
        <authorList>
            <person name="Yu X."/>
        </authorList>
    </citation>
    <scope>NUCLEOTIDE SEQUENCE [LARGE SCALE GENOMIC DNA]</scope>
    <source>
        <strain evidence="3">24</strain>
    </source>
</reference>
<dbReference type="Gene3D" id="3.50.50.60">
    <property type="entry name" value="FAD/NAD(P)-binding domain"/>
    <property type="match status" value="1"/>
</dbReference>
<protein>
    <submittedName>
        <fullName evidence="2">FAD-dependent oxidoreductase</fullName>
    </submittedName>
</protein>
<reference evidence="3" key="3">
    <citation type="submission" date="2023-07" db="EMBL/GenBank/DDBJ databases">
        <title>Description of Mycobacterium gordonae subsp. intergordonae subsp.nov. and Mycobacterium gordonae subsp. gordonae subsp. nov.</title>
        <authorList>
            <person name="Huang H."/>
        </authorList>
    </citation>
    <scope>NUCLEOTIDE SEQUENCE [LARGE SCALE GENOMIC DNA]</scope>
    <source>
        <strain evidence="3">24</strain>
    </source>
</reference>
<accession>A0A7D6I3C2</accession>
<evidence type="ECO:0000313" key="3">
    <source>
        <dbReference type="Proteomes" id="UP000510682"/>
    </source>
</evidence>
<proteinExistence type="predicted"/>
<evidence type="ECO:0000313" key="2">
    <source>
        <dbReference type="EMBL" id="QLL09034.1"/>
    </source>
</evidence>
<dbReference type="Proteomes" id="UP000510682">
    <property type="component" value="Chromosome"/>
</dbReference>
<evidence type="ECO:0000259" key="1">
    <source>
        <dbReference type="Pfam" id="PF01593"/>
    </source>
</evidence>
<reference evidence="2 3" key="2">
    <citation type="submission" date="2020-07" db="EMBL/GenBank/DDBJ databases">
        <authorList>
            <person name="Yu X."/>
        </authorList>
    </citation>
    <scope>NUCLEOTIDE SEQUENCE [LARGE SCALE GENOMIC DNA]</scope>
    <source>
        <strain evidence="3">24</strain>
    </source>
</reference>
<dbReference type="InterPro" id="IPR050464">
    <property type="entry name" value="Zeta_carotene_desat/Oxidored"/>
</dbReference>
<feature type="domain" description="Amine oxidase" evidence="1">
    <location>
        <begin position="34"/>
        <end position="472"/>
    </location>
</feature>
<keyword evidence="3" id="KW-1185">Reference proteome</keyword>
<dbReference type="PANTHER" id="PTHR42923:SF43">
    <property type="entry name" value="AMINE OXIDASE"/>
    <property type="match status" value="1"/>
</dbReference>
<dbReference type="GO" id="GO:0016491">
    <property type="term" value="F:oxidoreductase activity"/>
    <property type="evidence" value="ECO:0007669"/>
    <property type="project" value="InterPro"/>
</dbReference>
<dbReference type="Pfam" id="PF01593">
    <property type="entry name" value="Amino_oxidase"/>
    <property type="match status" value="1"/>
</dbReference>
<gene>
    <name evidence="2" type="ORF">H0P51_09165</name>
</gene>
<dbReference type="InterPro" id="IPR036188">
    <property type="entry name" value="FAD/NAD-bd_sf"/>
</dbReference>
<dbReference type="AlphaFoldDB" id="A0A7D6I3C2"/>
<dbReference type="InterPro" id="IPR002937">
    <property type="entry name" value="Amino_oxidase"/>
</dbReference>
<organism evidence="2 3">
    <name type="scientific">Mycobacterium vicinigordonae</name>
    <dbReference type="NCBI Taxonomy" id="1719132"/>
    <lineage>
        <taxon>Bacteria</taxon>
        <taxon>Bacillati</taxon>
        <taxon>Actinomycetota</taxon>
        <taxon>Actinomycetes</taxon>
        <taxon>Mycobacteriales</taxon>
        <taxon>Mycobacteriaceae</taxon>
        <taxon>Mycobacterium</taxon>
    </lineage>
</organism>